<dbReference type="SUPFAM" id="SSF54292">
    <property type="entry name" value="2Fe-2S ferredoxin-like"/>
    <property type="match status" value="1"/>
</dbReference>
<dbReference type="Pfam" id="PF12838">
    <property type="entry name" value="Fer4_7"/>
    <property type="match status" value="1"/>
</dbReference>
<dbReference type="PANTHER" id="PTHR43105">
    <property type="entry name" value="RESPIRATORY NITRATE REDUCTASE"/>
    <property type="match status" value="1"/>
</dbReference>
<dbReference type="EMBL" id="JBHSJF010000006">
    <property type="protein sequence ID" value="MFC5068715.1"/>
    <property type="molecule type" value="Genomic_DNA"/>
</dbReference>
<proteinExistence type="inferred from homology"/>
<dbReference type="SUPFAM" id="SSF50692">
    <property type="entry name" value="ADC-like"/>
    <property type="match status" value="1"/>
</dbReference>
<evidence type="ECO:0000256" key="6">
    <source>
        <dbReference type="ARBA" id="ARBA00023004"/>
    </source>
</evidence>
<dbReference type="InterPro" id="IPR017896">
    <property type="entry name" value="4Fe4S_Fe-S-bd"/>
</dbReference>
<protein>
    <submittedName>
        <fullName evidence="11">Formate dehydrogenase subunit alpha</fullName>
        <ecNumber evidence="11">1.17.1.9</ecNumber>
    </submittedName>
</protein>
<dbReference type="Pfam" id="PF04879">
    <property type="entry name" value="Molybdop_Fe4S4"/>
    <property type="match status" value="1"/>
</dbReference>
<comment type="caution">
    <text evidence="11">The sequence shown here is derived from an EMBL/GenBank/DDBJ whole genome shotgun (WGS) entry which is preliminary data.</text>
</comment>
<feature type="domain" description="4Fe-4S Mo/W bis-MGD-type" evidence="10">
    <location>
        <begin position="225"/>
        <end position="280"/>
    </location>
</feature>
<dbReference type="PROSITE" id="PS51085">
    <property type="entry name" value="2FE2S_FER_2"/>
    <property type="match status" value="1"/>
</dbReference>
<evidence type="ECO:0000256" key="2">
    <source>
        <dbReference type="ARBA" id="ARBA00022485"/>
    </source>
</evidence>
<dbReference type="RefSeq" id="WP_114956093.1">
    <property type="nucleotide sequence ID" value="NZ_JBHSJF010000006.1"/>
</dbReference>
<dbReference type="Pfam" id="PF00384">
    <property type="entry name" value="Molybdopterin"/>
    <property type="match status" value="1"/>
</dbReference>
<evidence type="ECO:0000259" key="8">
    <source>
        <dbReference type="PROSITE" id="PS51085"/>
    </source>
</evidence>
<dbReference type="InterPro" id="IPR006657">
    <property type="entry name" value="MoPterin_dinucl-bd_dom"/>
</dbReference>
<dbReference type="InterPro" id="IPR041924">
    <property type="entry name" value="Formate_Dh-H_N"/>
</dbReference>
<dbReference type="PANTHER" id="PTHR43105:SF14">
    <property type="entry name" value="FORMATE DEHYDROGENASE H"/>
    <property type="match status" value="1"/>
</dbReference>
<keyword evidence="2" id="KW-0004">4Fe-4S</keyword>
<dbReference type="Gene3D" id="2.20.25.90">
    <property type="entry name" value="ADC-like domains"/>
    <property type="match status" value="1"/>
</dbReference>
<comment type="similarity">
    <text evidence="1">In the C-terminal section; belongs to the prokaryotic molybdopterin-containing oxidoreductase family.</text>
</comment>
<dbReference type="CDD" id="cd00207">
    <property type="entry name" value="fer2"/>
    <property type="match status" value="1"/>
</dbReference>
<dbReference type="InterPro" id="IPR006655">
    <property type="entry name" value="Mopterin_OxRdtase_prok_CS"/>
</dbReference>
<dbReference type="Gene3D" id="3.40.50.740">
    <property type="match status" value="1"/>
</dbReference>
<sequence length="924" mass="101247">MLDGITFTLDGKEVTAGPGETIWQVANRQGTEIPHLCYSPKPGYRPDGNCRACMVEVEGERVLAASCVRTPSPGMKVHSASERAKTSRKLVFELLVADQPERETSQDPNSSFWNWADRVEVADSRFPELGRPNKVDDFSHPAMAVQLDACIHCNLCVRACREVQVNDVIGMAGRGHLEQIVFDFNDPMGDSTCVACGECVQACPTGALMPATLIDAEGTYTNAPDREVNSVCPYCGVGCQLTYQIHDDKIVAVEGRDGPANQNRLCVKGRFGFDYAHHPDRLTVPLIRKEGVSKHDVDIDPMNPFTHFREATWEEALAVASGGLAKIRDERGGNALAGFGSAKGSNEEAYLFQKLVRTGFGTNNVDHCTRLCHASSVSALIEGVGSGAVSAPFMAAEDAEVIVVIGANPTENHPVAATFFKNAAERGAKLIVMDPRGVALSRHATHMLQFKPGRDVSMLNAMLHTIIEEGLYDKQYVQANTEDFEKLAENVKNYPPEEMEKICGIPAETLREVARLYARAESSIIFWGMGVSQHIHGTDNSRCLIALSLVTGQIGRPGTGLHPLRGQNNVQGASDAGLIPMFYPDYKSVEDPEVQAFYEKYWNTKLDPKRGLTVVEIMDAIHAGKITGCYIEGENPAMSDPDVNHAREALAMLDHLVVQDIFLTETAKYADVVLPASAWPEKDGTVINTNRQVQMGRAAVPLPGKARQDLWIIQDMARGLGLDWNYGHVSEVFTEMVGAMPSLANISWERVDREESVTYPVDSPNEPGHDIVFGNGFPTKTGRGKFVPAKLINPAETPDLDYPLVLTTGRQLEHWHTGSMTRRSNVLDAVEPEAVAYMSPHDLTRAGIKTGEYMLVSSRRGTIRLKARIDDRMPVGLVFIPFAYAEAAANMLTNPQLDPFGKIPEFKYCAIKIERDLAPAEAAE</sequence>
<evidence type="ECO:0000256" key="5">
    <source>
        <dbReference type="ARBA" id="ARBA00023002"/>
    </source>
</evidence>
<dbReference type="InterPro" id="IPR006963">
    <property type="entry name" value="Mopterin_OxRdtase_4Fe-4S_dom"/>
</dbReference>
<name>A0ABV9Z0Z4_9HYPH</name>
<dbReference type="InterPro" id="IPR050123">
    <property type="entry name" value="Prok_molybdopt-oxidoreductase"/>
</dbReference>
<dbReference type="Gene3D" id="2.40.40.20">
    <property type="match status" value="1"/>
</dbReference>
<keyword evidence="12" id="KW-1185">Reference proteome</keyword>
<dbReference type="NCBIfam" id="TIGR01591">
    <property type="entry name" value="Fdh-alpha"/>
    <property type="match status" value="1"/>
</dbReference>
<gene>
    <name evidence="11" type="primary">fdhF</name>
    <name evidence="11" type="ORF">ACFPFW_11915</name>
</gene>
<evidence type="ECO:0000256" key="3">
    <source>
        <dbReference type="ARBA" id="ARBA00022723"/>
    </source>
</evidence>
<dbReference type="PIRSF" id="PIRSF036643">
    <property type="entry name" value="FDH_alpha"/>
    <property type="match status" value="1"/>
</dbReference>
<dbReference type="Pfam" id="PF01568">
    <property type="entry name" value="Molydop_binding"/>
    <property type="match status" value="1"/>
</dbReference>
<dbReference type="InterPro" id="IPR001041">
    <property type="entry name" value="2Fe-2S_ferredoxin-type"/>
</dbReference>
<dbReference type="EC" id="1.17.1.9" evidence="11"/>
<organism evidence="11 12">
    <name type="scientific">Flaviflagellibacter deserti</name>
    <dbReference type="NCBI Taxonomy" id="2267266"/>
    <lineage>
        <taxon>Bacteria</taxon>
        <taxon>Pseudomonadati</taxon>
        <taxon>Pseudomonadota</taxon>
        <taxon>Alphaproteobacteria</taxon>
        <taxon>Hyphomicrobiales</taxon>
        <taxon>Flaviflagellibacter</taxon>
    </lineage>
</organism>
<dbReference type="PROSITE" id="PS00490">
    <property type="entry name" value="MOLYBDOPTERIN_PROK_2"/>
    <property type="match status" value="1"/>
</dbReference>
<dbReference type="PROSITE" id="PS51669">
    <property type="entry name" value="4FE4S_MOW_BIS_MGD"/>
    <property type="match status" value="1"/>
</dbReference>
<evidence type="ECO:0000256" key="7">
    <source>
        <dbReference type="ARBA" id="ARBA00023014"/>
    </source>
</evidence>
<feature type="domain" description="4Fe-4S ferredoxin-type" evidence="9">
    <location>
        <begin position="141"/>
        <end position="171"/>
    </location>
</feature>
<keyword evidence="7" id="KW-0411">Iron-sulfur</keyword>
<dbReference type="Pfam" id="PF13510">
    <property type="entry name" value="Fer2_4"/>
    <property type="match status" value="1"/>
</dbReference>
<dbReference type="Gene3D" id="3.40.228.10">
    <property type="entry name" value="Dimethylsulfoxide Reductase, domain 2"/>
    <property type="match status" value="1"/>
</dbReference>
<dbReference type="InterPro" id="IPR006478">
    <property type="entry name" value="Formate_DH_asu"/>
</dbReference>
<reference evidence="12" key="1">
    <citation type="journal article" date="2019" name="Int. J. Syst. Evol. Microbiol.">
        <title>The Global Catalogue of Microorganisms (GCM) 10K type strain sequencing project: providing services to taxonomists for standard genome sequencing and annotation.</title>
        <authorList>
            <consortium name="The Broad Institute Genomics Platform"/>
            <consortium name="The Broad Institute Genome Sequencing Center for Infectious Disease"/>
            <person name="Wu L."/>
            <person name="Ma J."/>
        </authorList>
    </citation>
    <scope>NUCLEOTIDE SEQUENCE [LARGE SCALE GENOMIC DNA]</scope>
    <source>
        <strain evidence="12">CGMCC 1.16444</strain>
    </source>
</reference>
<dbReference type="InterPro" id="IPR017900">
    <property type="entry name" value="4Fe4S_Fe_S_CS"/>
</dbReference>
<dbReference type="CDD" id="cd02753">
    <property type="entry name" value="MopB_Formate-Dh-H"/>
    <property type="match status" value="1"/>
</dbReference>
<dbReference type="PROSITE" id="PS51379">
    <property type="entry name" value="4FE4S_FER_2"/>
    <property type="match status" value="2"/>
</dbReference>
<dbReference type="Gene3D" id="3.30.70.20">
    <property type="match status" value="1"/>
</dbReference>
<keyword evidence="5 11" id="KW-0560">Oxidoreductase</keyword>
<evidence type="ECO:0000256" key="1">
    <source>
        <dbReference type="ARBA" id="ARBA00007023"/>
    </source>
</evidence>
<dbReference type="SMART" id="SM00926">
    <property type="entry name" value="Molybdop_Fe4S4"/>
    <property type="match status" value="1"/>
</dbReference>
<dbReference type="InterPro" id="IPR006656">
    <property type="entry name" value="Mopterin_OxRdtase"/>
</dbReference>
<dbReference type="InterPro" id="IPR041925">
    <property type="entry name" value="CT_Formate-Dh_H"/>
</dbReference>
<feature type="domain" description="2Fe-2S ferredoxin-type" evidence="8">
    <location>
        <begin position="3"/>
        <end position="83"/>
    </location>
</feature>
<dbReference type="InterPro" id="IPR036010">
    <property type="entry name" value="2Fe-2S_ferredoxin-like_sf"/>
</dbReference>
<evidence type="ECO:0000259" key="10">
    <source>
        <dbReference type="PROSITE" id="PS51669"/>
    </source>
</evidence>
<dbReference type="Gene3D" id="3.10.20.740">
    <property type="match status" value="1"/>
</dbReference>
<dbReference type="GO" id="GO:0008863">
    <property type="term" value="F:formate dehydrogenase (NAD+) activity"/>
    <property type="evidence" value="ECO:0007669"/>
    <property type="project" value="UniProtKB-EC"/>
</dbReference>
<keyword evidence="4" id="KW-0677">Repeat</keyword>
<accession>A0ABV9Z0Z4</accession>
<keyword evidence="3" id="KW-0479">Metal-binding</keyword>
<dbReference type="InterPro" id="IPR009010">
    <property type="entry name" value="Asp_de-COase-like_dom_sf"/>
</dbReference>
<evidence type="ECO:0000259" key="9">
    <source>
        <dbReference type="PROSITE" id="PS51379"/>
    </source>
</evidence>
<dbReference type="Proteomes" id="UP001595796">
    <property type="component" value="Unassembled WGS sequence"/>
</dbReference>
<feature type="domain" description="4Fe-4S ferredoxin-type" evidence="9">
    <location>
        <begin position="185"/>
        <end position="213"/>
    </location>
</feature>
<dbReference type="CDD" id="cd02790">
    <property type="entry name" value="MopB_CT_Formate-Dh_H"/>
    <property type="match status" value="1"/>
</dbReference>
<dbReference type="SUPFAM" id="SSF53706">
    <property type="entry name" value="Formate dehydrogenase/DMSO reductase, domains 1-3"/>
    <property type="match status" value="1"/>
</dbReference>
<evidence type="ECO:0000256" key="4">
    <source>
        <dbReference type="ARBA" id="ARBA00022737"/>
    </source>
</evidence>
<dbReference type="PROSITE" id="PS00198">
    <property type="entry name" value="4FE4S_FER_1"/>
    <property type="match status" value="1"/>
</dbReference>
<keyword evidence="6" id="KW-0408">Iron</keyword>
<dbReference type="SUPFAM" id="SSF54862">
    <property type="entry name" value="4Fe-4S ferredoxins"/>
    <property type="match status" value="1"/>
</dbReference>
<evidence type="ECO:0000313" key="11">
    <source>
        <dbReference type="EMBL" id="MFC5068715.1"/>
    </source>
</evidence>
<evidence type="ECO:0000313" key="12">
    <source>
        <dbReference type="Proteomes" id="UP001595796"/>
    </source>
</evidence>